<gene>
    <name evidence="2" type="ORF">UCC3521_0155</name>
</gene>
<evidence type="ECO:0000313" key="3">
    <source>
        <dbReference type="Proteomes" id="UP000309991"/>
    </source>
</evidence>
<proteinExistence type="predicted"/>
<name>A0A4Y5FF21_9CAUD</name>
<protein>
    <submittedName>
        <fullName evidence="2">Uncharacterized protein</fullName>
    </submittedName>
</protein>
<evidence type="ECO:0000256" key="1">
    <source>
        <dbReference type="SAM" id="Phobius"/>
    </source>
</evidence>
<dbReference type="Proteomes" id="UP000309991">
    <property type="component" value="Segment"/>
</dbReference>
<keyword evidence="3" id="KW-1185">Reference proteome</keyword>
<dbReference type="EMBL" id="MK504444">
    <property type="protein sequence ID" value="QBJ03693.1"/>
    <property type="molecule type" value="Genomic_DNA"/>
</dbReference>
<keyword evidence="1" id="KW-0812">Transmembrane</keyword>
<keyword evidence="1" id="KW-0472">Membrane</keyword>
<keyword evidence="1" id="KW-1133">Transmembrane helix</keyword>
<organism evidence="2 3">
    <name type="scientific">Lactobacillus phage 3-521</name>
    <dbReference type="NCBI Taxonomy" id="2510943"/>
    <lineage>
        <taxon>Viruses</taxon>
        <taxon>Duplodnaviria</taxon>
        <taxon>Heunggongvirae</taxon>
        <taxon>Uroviricota</taxon>
        <taxon>Caudoviricetes</taxon>
        <taxon>Herelleviridae</taxon>
        <taxon>Watanabevirus</taxon>
        <taxon>Watanabevirus wv3521</taxon>
    </lineage>
</organism>
<sequence>MQRRKKPLNPFASLVLLVGLVLLGVVLLLLAFIGFIVDPWGVMWGLLIGSALYYVHYRG</sequence>
<accession>A0A4Y5FF21</accession>
<reference evidence="2 3" key="1">
    <citation type="submission" date="2019-02" db="EMBL/GenBank/DDBJ databases">
        <title>Isolation of virulent Lactobacillus brevis phages.</title>
        <authorList>
            <person name="Feyereisen M."/>
            <person name="Mahony J."/>
            <person name="O'Sullivan T."/>
            <person name="van Sinderen D."/>
        </authorList>
    </citation>
    <scope>NUCLEOTIDE SEQUENCE [LARGE SCALE GENOMIC DNA]</scope>
</reference>
<feature type="transmembrane region" description="Helical" evidence="1">
    <location>
        <begin position="12"/>
        <end position="35"/>
    </location>
</feature>
<feature type="transmembrane region" description="Helical" evidence="1">
    <location>
        <begin position="41"/>
        <end position="57"/>
    </location>
</feature>
<evidence type="ECO:0000313" key="2">
    <source>
        <dbReference type="EMBL" id="QBJ03693.1"/>
    </source>
</evidence>